<protein>
    <recommendedName>
        <fullName evidence="5">Flagellar hook-associated protein 2</fullName>
        <shortName evidence="5">HAP2</shortName>
    </recommendedName>
    <alternativeName>
        <fullName evidence="5">Flagellar cap protein</fullName>
    </alternativeName>
</protein>
<dbReference type="Pfam" id="PF07195">
    <property type="entry name" value="FliD_C"/>
    <property type="match status" value="2"/>
</dbReference>
<evidence type="ECO:0000259" key="6">
    <source>
        <dbReference type="Pfam" id="PF02465"/>
    </source>
</evidence>
<gene>
    <name evidence="8" type="primary">fliD</name>
    <name evidence="8" type="ORF">IXC47_05645</name>
</gene>
<keyword evidence="3" id="KW-0175">Coiled coil</keyword>
<feature type="domain" description="Flagellar hook-associated protein 2 C-terminal" evidence="7">
    <location>
        <begin position="578"/>
        <end position="653"/>
    </location>
</feature>
<evidence type="ECO:0000259" key="7">
    <source>
        <dbReference type="Pfam" id="PF07195"/>
    </source>
</evidence>
<evidence type="ECO:0000256" key="2">
    <source>
        <dbReference type="ARBA" id="ARBA00011255"/>
    </source>
</evidence>
<dbReference type="Proteomes" id="UP000657372">
    <property type="component" value="Unassembled WGS sequence"/>
</dbReference>
<dbReference type="EMBL" id="JADOEL010000003">
    <property type="protein sequence ID" value="MBF8177160.1"/>
    <property type="molecule type" value="Genomic_DNA"/>
</dbReference>
<evidence type="ECO:0000256" key="4">
    <source>
        <dbReference type="ARBA" id="ARBA00023143"/>
    </source>
</evidence>
<dbReference type="Pfam" id="PF02465">
    <property type="entry name" value="FliD_N"/>
    <property type="match status" value="1"/>
</dbReference>
<reference evidence="8 9" key="1">
    <citation type="submission" date="2020-11" db="EMBL/GenBank/DDBJ databases">
        <title>WGS of Herminiimonas contaminans strain Marseille-Q4544 isolated from planarians Schmidtea mediterranea.</title>
        <authorList>
            <person name="Kangale L."/>
        </authorList>
    </citation>
    <scope>NUCLEOTIDE SEQUENCE [LARGE SCALE GENOMIC DNA]</scope>
    <source>
        <strain evidence="8 9">Marseille-Q4544</strain>
    </source>
</reference>
<feature type="domain" description="Flagellar hook-associated protein 2 C-terminal" evidence="7">
    <location>
        <begin position="242"/>
        <end position="408"/>
    </location>
</feature>
<organism evidence="8 9">
    <name type="scientific">Herminiimonas contaminans</name>
    <dbReference type="NCBI Taxonomy" id="1111140"/>
    <lineage>
        <taxon>Bacteria</taxon>
        <taxon>Pseudomonadati</taxon>
        <taxon>Pseudomonadota</taxon>
        <taxon>Betaproteobacteria</taxon>
        <taxon>Burkholderiales</taxon>
        <taxon>Oxalobacteraceae</taxon>
        <taxon>Herminiimonas</taxon>
    </lineage>
</organism>
<dbReference type="RefSeq" id="WP_175626692.1">
    <property type="nucleotide sequence ID" value="NZ_JADOEL010000003.1"/>
</dbReference>
<dbReference type="InterPro" id="IPR003481">
    <property type="entry name" value="FliD_N"/>
</dbReference>
<keyword evidence="5" id="KW-0964">Secreted</keyword>
<evidence type="ECO:0000256" key="3">
    <source>
        <dbReference type="ARBA" id="ARBA00023054"/>
    </source>
</evidence>
<keyword evidence="4 5" id="KW-0975">Bacterial flagellum</keyword>
<comment type="subcellular location">
    <subcellularLocation>
        <location evidence="5">Secreted</location>
    </subcellularLocation>
    <subcellularLocation>
        <location evidence="5">Bacterial flagellum</location>
    </subcellularLocation>
</comment>
<comment type="subunit">
    <text evidence="2 5">Homopentamer.</text>
</comment>
<evidence type="ECO:0000256" key="5">
    <source>
        <dbReference type="RuleBase" id="RU362066"/>
    </source>
</evidence>
<evidence type="ECO:0000256" key="1">
    <source>
        <dbReference type="ARBA" id="ARBA00009764"/>
    </source>
</evidence>
<comment type="similarity">
    <text evidence="1 5">Belongs to the FliD family.</text>
</comment>
<dbReference type="PANTHER" id="PTHR30288:SF0">
    <property type="entry name" value="FLAGELLAR HOOK-ASSOCIATED PROTEIN 2"/>
    <property type="match status" value="1"/>
</dbReference>
<evidence type="ECO:0000313" key="9">
    <source>
        <dbReference type="Proteomes" id="UP000657372"/>
    </source>
</evidence>
<sequence>MAVSSIGVGSGLPLDTLLTNLMTAESQPLTLMAQKEASYQAKLTAYGTLSGALSAFQTAMSSLGKSSTFENLQTTVADKTILSGTASTKAATGNYQINVTQLAQAHSLSTAGQTSKTALIGTGATTTLTFQFGTISGGTLTDGVYSGATFTQDAKQATGTVTIKNGDNSLQGIRDAVNAANIGVTATLVSNGSAAPDHLVFTSNKTGAVSSMKIDVDGDPALQSLLGYDPAGTQSLKQNSAGQNTQLTVNGFFVDSPTNEVKEAIQGVTLNVSKIGNTTMSIAKDTAAVETSVKAFIKAYNDLTGTIKKLTAYDATTKTGGLLVGDSTARTIQEQLSKTLSASLEGLSNTNMSLPQLGVTVQRDGTLALDSAKLSKVMESNYNDIAGLFATVGKATDSLINFNASSSATKAGSYDITVTKLATRAEMTGTVNLNAGSTTIAPNTKMNITLDGVSAKINLTEGTYTAKELAAMVQSAINGASEISKAGSKVTATIDSNGFLNLQSDRYGSASKISINSETGTPVSTLLGSVSSGTNGVDVEGTIGGMLATGSGQILTAAKGSDAAGLKIEVIGGTLGSRGKIDFSQGYADRLSKLTDSFIGSDGLIAGNTNSLNSNIKRLTDDADAFKVRLAAIEARYRKQFTALDTLVSSMQATQTYLTQQLAAIAANTSSSS</sequence>
<feature type="domain" description="Flagellar hook-associated protein 2 N-terminal" evidence="6">
    <location>
        <begin position="10"/>
        <end position="106"/>
    </location>
</feature>
<comment type="caution">
    <text evidence="8">The sequence shown here is derived from an EMBL/GenBank/DDBJ whole genome shotgun (WGS) entry which is preliminary data.</text>
</comment>
<dbReference type="InterPro" id="IPR010809">
    <property type="entry name" value="FliD_C"/>
</dbReference>
<dbReference type="PANTHER" id="PTHR30288">
    <property type="entry name" value="FLAGELLAR CAP/ASSEMBLY PROTEIN FLID"/>
    <property type="match status" value="1"/>
</dbReference>
<comment type="function">
    <text evidence="5">Required for morphogenesis and for the elongation of the flagellar filament by facilitating polymerization of the flagellin monomers at the tip of growing filament. Forms a capping structure, which prevents flagellin subunits (transported through the central channel of the flagellum) from leaking out without polymerization at the distal end.</text>
</comment>
<keyword evidence="8" id="KW-0966">Cell projection</keyword>
<keyword evidence="8" id="KW-0282">Flagellum</keyword>
<dbReference type="InterPro" id="IPR040026">
    <property type="entry name" value="FliD"/>
</dbReference>
<evidence type="ECO:0000313" key="8">
    <source>
        <dbReference type="EMBL" id="MBF8177160.1"/>
    </source>
</evidence>
<keyword evidence="8" id="KW-0969">Cilium</keyword>
<accession>A0ABS0EQM0</accession>
<name>A0ABS0EQM0_9BURK</name>
<proteinExistence type="inferred from homology"/>
<keyword evidence="9" id="KW-1185">Reference proteome</keyword>